<accession>A0A4R6P562</accession>
<feature type="transmembrane region" description="Helical" evidence="7">
    <location>
        <begin position="121"/>
        <end position="141"/>
    </location>
</feature>
<name>A0A4R6P562_9GAMM</name>
<evidence type="ECO:0000256" key="4">
    <source>
        <dbReference type="ARBA" id="ARBA00022692"/>
    </source>
</evidence>
<evidence type="ECO:0000256" key="5">
    <source>
        <dbReference type="ARBA" id="ARBA00022989"/>
    </source>
</evidence>
<proteinExistence type="inferred from homology"/>
<keyword evidence="10" id="KW-1185">Reference proteome</keyword>
<feature type="domain" description="Type II secretion system protein GspF" evidence="8">
    <location>
        <begin position="20"/>
        <end position="142"/>
    </location>
</feature>
<comment type="similarity">
    <text evidence="2">Belongs to the GSP F family.</text>
</comment>
<organism evidence="9 10">
    <name type="scientific">Idiomarina aquatica</name>
    <dbReference type="NCBI Taxonomy" id="1327752"/>
    <lineage>
        <taxon>Bacteria</taxon>
        <taxon>Pseudomonadati</taxon>
        <taxon>Pseudomonadota</taxon>
        <taxon>Gammaproteobacteria</taxon>
        <taxon>Alteromonadales</taxon>
        <taxon>Idiomarinaceae</taxon>
        <taxon>Idiomarina</taxon>
    </lineage>
</organism>
<dbReference type="OrthoDB" id="6235690at2"/>
<reference evidence="9 10" key="1">
    <citation type="submission" date="2019-03" db="EMBL/GenBank/DDBJ databases">
        <title>Freshwater and sediment microbial communities from various areas in North America, analyzing microbe dynamics in response to fracking.</title>
        <authorList>
            <person name="Lamendella R."/>
        </authorList>
    </citation>
    <scope>NUCLEOTIDE SEQUENCE [LARGE SCALE GENOMIC DNA]</scope>
    <source>
        <strain evidence="9 10">18_TX</strain>
    </source>
</reference>
<gene>
    <name evidence="9" type="ORF">DEU29_10815</name>
</gene>
<feature type="transmembrane region" description="Helical" evidence="7">
    <location>
        <begin position="314"/>
        <end position="339"/>
    </location>
</feature>
<keyword evidence="4 7" id="KW-0812">Transmembrane</keyword>
<comment type="caution">
    <text evidence="9">The sequence shown here is derived from an EMBL/GenBank/DDBJ whole genome shotgun (WGS) entry which is preliminary data.</text>
</comment>
<keyword evidence="5 7" id="KW-1133">Transmembrane helix</keyword>
<dbReference type="PANTHER" id="PTHR30012">
    <property type="entry name" value="GENERAL SECRETION PATHWAY PROTEIN"/>
    <property type="match status" value="1"/>
</dbReference>
<dbReference type="EMBL" id="SNXI01000008">
    <property type="protein sequence ID" value="TDP32671.1"/>
    <property type="molecule type" value="Genomic_DNA"/>
</dbReference>
<feature type="transmembrane region" description="Helical" evidence="7">
    <location>
        <begin position="161"/>
        <end position="188"/>
    </location>
</feature>
<comment type="subcellular location">
    <subcellularLocation>
        <location evidence="1">Cell membrane</location>
        <topology evidence="1">Multi-pass membrane protein</topology>
    </subcellularLocation>
</comment>
<keyword evidence="3" id="KW-1003">Cell membrane</keyword>
<evidence type="ECO:0000313" key="9">
    <source>
        <dbReference type="EMBL" id="TDP32671.1"/>
    </source>
</evidence>
<evidence type="ECO:0000256" key="1">
    <source>
        <dbReference type="ARBA" id="ARBA00004651"/>
    </source>
</evidence>
<dbReference type="InterPro" id="IPR042094">
    <property type="entry name" value="T2SS_GspF_sf"/>
</dbReference>
<dbReference type="GO" id="GO:0005886">
    <property type="term" value="C:plasma membrane"/>
    <property type="evidence" value="ECO:0007669"/>
    <property type="project" value="UniProtKB-SubCell"/>
</dbReference>
<dbReference type="Pfam" id="PF00482">
    <property type="entry name" value="T2SSF"/>
    <property type="match status" value="2"/>
</dbReference>
<evidence type="ECO:0000256" key="3">
    <source>
        <dbReference type="ARBA" id="ARBA00022475"/>
    </source>
</evidence>
<dbReference type="RefSeq" id="WP_133539675.1">
    <property type="nucleotide sequence ID" value="NZ_SNXI01000008.1"/>
</dbReference>
<evidence type="ECO:0000256" key="7">
    <source>
        <dbReference type="SAM" id="Phobius"/>
    </source>
</evidence>
<evidence type="ECO:0000313" key="10">
    <source>
        <dbReference type="Proteomes" id="UP000295531"/>
    </source>
</evidence>
<keyword evidence="6 7" id="KW-0472">Membrane</keyword>
<sequence>MPARRKPMCYKHQQLLMAAFEQLCLLLESGLPMRNALQVTTAQTTDKLVRQVLIRFSQTVNQGLPLYRAAPELPAKIPVSFTGYLQLAEQSGQFVTVLNHMVDEFNHAHAQRQHIKAAVRYPLAILALSIVISVGLLVFVLPKFTALFGAGQLPLLTQKLLAFSLLLSNYGNMLLTACLLLALGAWLSRRYYRGIWQRSLLYLPVIGTLTEQARQQQMFQRLALLQRSGMAAVAAIKLCAQSSAWLKTRDDCNKLADLVADGNAWSVALNHIGLNHPLITAYISTGEQTGRIDFMMTKLAQQLSNDLRRRSQQLVGMIQPLLMLSLGGIIGVILLAMYLPIFTLGQQF</sequence>
<dbReference type="InterPro" id="IPR003004">
    <property type="entry name" value="GspF/PilC"/>
</dbReference>
<protein>
    <submittedName>
        <fullName evidence="9">General secretion pathway protein F/protein transport protein HofC</fullName>
    </submittedName>
</protein>
<evidence type="ECO:0000256" key="6">
    <source>
        <dbReference type="ARBA" id="ARBA00023136"/>
    </source>
</evidence>
<evidence type="ECO:0000256" key="2">
    <source>
        <dbReference type="ARBA" id="ARBA00005745"/>
    </source>
</evidence>
<feature type="domain" description="Type II secretion system protein GspF" evidence="8">
    <location>
        <begin position="220"/>
        <end position="340"/>
    </location>
</feature>
<evidence type="ECO:0000259" key="8">
    <source>
        <dbReference type="Pfam" id="PF00482"/>
    </source>
</evidence>
<dbReference type="Proteomes" id="UP000295531">
    <property type="component" value="Unassembled WGS sequence"/>
</dbReference>
<dbReference type="Gene3D" id="1.20.81.30">
    <property type="entry name" value="Type II secretion system (T2SS), domain F"/>
    <property type="match status" value="2"/>
</dbReference>
<dbReference type="AlphaFoldDB" id="A0A4R6P562"/>
<dbReference type="InterPro" id="IPR018076">
    <property type="entry name" value="T2SS_GspF_dom"/>
</dbReference>
<dbReference type="PANTHER" id="PTHR30012:SF0">
    <property type="entry name" value="TYPE II SECRETION SYSTEM PROTEIN F-RELATED"/>
    <property type="match status" value="1"/>
</dbReference>